<feature type="transmembrane region" description="Helical" evidence="1">
    <location>
        <begin position="139"/>
        <end position="158"/>
    </location>
</feature>
<keyword evidence="1" id="KW-0472">Membrane</keyword>
<evidence type="ECO:0000313" key="2">
    <source>
        <dbReference type="EMBL" id="NCU17737.1"/>
    </source>
</evidence>
<gene>
    <name evidence="2" type="primary">yabQ</name>
    <name evidence="2" type="ORF">GW534_08205</name>
</gene>
<evidence type="ECO:0000256" key="1">
    <source>
        <dbReference type="SAM" id="Phobius"/>
    </source>
</evidence>
<sequence length="204" mass="24063">MSLTTQFYAMIAMIVVGSYLGAALDTYSRLFNRSRRKFWLVFINDILFWVVQGLLIFYCLYTVNFGEIRFYIFVALLCGFAFYQSLLKTLYNRLLELIIRFIIRTYNIGARFTSIFIIRPVIVLFTFIVTVAIGIGKFLLNVLTFFGRVLLSTIKILIRPIIYFARLGWKLVPNSIKIKVNDYFRKIVIFYQKVISFIKKKIEK</sequence>
<evidence type="ECO:0000313" key="3">
    <source>
        <dbReference type="Proteomes" id="UP000743899"/>
    </source>
</evidence>
<feature type="transmembrane region" description="Helical" evidence="1">
    <location>
        <begin position="70"/>
        <end position="91"/>
    </location>
</feature>
<reference evidence="2 3" key="1">
    <citation type="submission" date="2020-01" db="EMBL/GenBank/DDBJ databases">
        <title>A novel Bacillus sp. from Pasinler.</title>
        <authorList>
            <person name="Adiguzel A."/>
            <person name="Ay H."/>
            <person name="Baltaci M.O."/>
        </authorList>
    </citation>
    <scope>NUCLEOTIDE SEQUENCE [LARGE SCALE GENOMIC DNA]</scope>
    <source>
        <strain evidence="2 3">P1</strain>
    </source>
</reference>
<keyword evidence="1" id="KW-1133">Transmembrane helix</keyword>
<dbReference type="Pfam" id="PF09578">
    <property type="entry name" value="Spore_YabQ"/>
    <property type="match status" value="1"/>
</dbReference>
<name>A0ABX0A9D3_9BACI</name>
<protein>
    <submittedName>
        <fullName evidence="2">Spore cortex biosynthesis protein YabQ</fullName>
    </submittedName>
</protein>
<dbReference type="EMBL" id="JAACYS010000032">
    <property type="protein sequence ID" value="NCU17737.1"/>
    <property type="molecule type" value="Genomic_DNA"/>
</dbReference>
<comment type="caution">
    <text evidence="2">The sequence shown here is derived from an EMBL/GenBank/DDBJ whole genome shotgun (WGS) entry which is preliminary data.</text>
</comment>
<organism evidence="2 3">
    <name type="scientific">Pallidibacillus pasinlerensis</name>
    <dbReference type="NCBI Taxonomy" id="2703818"/>
    <lineage>
        <taxon>Bacteria</taxon>
        <taxon>Bacillati</taxon>
        <taxon>Bacillota</taxon>
        <taxon>Bacilli</taxon>
        <taxon>Bacillales</taxon>
        <taxon>Bacillaceae</taxon>
        <taxon>Pallidibacillus</taxon>
    </lineage>
</organism>
<dbReference type="Proteomes" id="UP000743899">
    <property type="component" value="Unassembled WGS sequence"/>
</dbReference>
<accession>A0ABX0A9D3</accession>
<proteinExistence type="predicted"/>
<feature type="transmembrane region" description="Helical" evidence="1">
    <location>
        <begin position="38"/>
        <end position="58"/>
    </location>
</feature>
<feature type="transmembrane region" description="Helical" evidence="1">
    <location>
        <begin position="6"/>
        <end position="26"/>
    </location>
</feature>
<dbReference type="NCBIfam" id="TIGR02893">
    <property type="entry name" value="spore_yabQ"/>
    <property type="match status" value="1"/>
</dbReference>
<keyword evidence="3" id="KW-1185">Reference proteome</keyword>
<feature type="transmembrane region" description="Helical" evidence="1">
    <location>
        <begin position="112"/>
        <end position="133"/>
    </location>
</feature>
<dbReference type="InterPro" id="IPR019074">
    <property type="entry name" value="YabQ"/>
</dbReference>
<keyword evidence="1" id="KW-0812">Transmembrane</keyword>
<dbReference type="RefSeq" id="WP_161920568.1">
    <property type="nucleotide sequence ID" value="NZ_JAACYS010000032.1"/>
</dbReference>